<keyword evidence="3" id="KW-1185">Reference proteome</keyword>
<sequence>MEKTSRNYDIQVEPIYIGEDMIFSVTGGKAHIGAVATAYFKENNIIIKCNSLPNHKEGDLAEEFAKLACENLKVSVTVVVGIHIDNATKEEILTLVKNAEIKFEEVLKTVIKNKIL</sequence>
<accession>A0A1S8KWY8</accession>
<dbReference type="STRING" id="84029.CROST_46240"/>
<evidence type="ECO:0000313" key="3">
    <source>
        <dbReference type="Proteomes" id="UP000190951"/>
    </source>
</evidence>
<dbReference type="RefSeq" id="WP_242950773.1">
    <property type="nucleotide sequence ID" value="NZ_CP096983.1"/>
</dbReference>
<gene>
    <name evidence="2" type="ORF">CROST_027710</name>
</gene>
<evidence type="ECO:0000259" key="1">
    <source>
        <dbReference type="Pfam" id="PF21758"/>
    </source>
</evidence>
<dbReference type="AlphaFoldDB" id="A0A1S8KWY8"/>
<protein>
    <recommendedName>
        <fullName evidence="1">Prenylated flavin chaperone LpdD-like domain-containing protein</fullName>
    </recommendedName>
</protein>
<dbReference type="InterPro" id="IPR048844">
    <property type="entry name" value="LpdD_chaperone-like"/>
</dbReference>
<feature type="domain" description="Prenylated flavin chaperone LpdD-like" evidence="1">
    <location>
        <begin position="6"/>
        <end position="109"/>
    </location>
</feature>
<dbReference type="EMBL" id="CP096983">
    <property type="protein sequence ID" value="URZ12054.1"/>
    <property type="molecule type" value="Genomic_DNA"/>
</dbReference>
<dbReference type="Proteomes" id="UP000190951">
    <property type="component" value="Chromosome"/>
</dbReference>
<proteinExistence type="predicted"/>
<name>A0A1S8KWY8_9CLOT</name>
<reference evidence="2 3" key="1">
    <citation type="submission" date="2022-04" db="EMBL/GenBank/DDBJ databases">
        <title>Genome sequence of C. roseum typestrain.</title>
        <authorList>
            <person name="Poehlein A."/>
            <person name="Schoch T."/>
            <person name="Duerre P."/>
            <person name="Daniel R."/>
        </authorList>
    </citation>
    <scope>NUCLEOTIDE SEQUENCE [LARGE SCALE GENOMIC DNA]</scope>
    <source>
        <strain evidence="2 3">DSM 7320</strain>
    </source>
</reference>
<dbReference type="KEGG" id="crw:CROST_027710"/>
<evidence type="ECO:0000313" key="2">
    <source>
        <dbReference type="EMBL" id="URZ12054.1"/>
    </source>
</evidence>
<organism evidence="2 3">
    <name type="scientific">Clostridium felsineum</name>
    <dbReference type="NCBI Taxonomy" id="36839"/>
    <lineage>
        <taxon>Bacteria</taxon>
        <taxon>Bacillati</taxon>
        <taxon>Bacillota</taxon>
        <taxon>Clostridia</taxon>
        <taxon>Eubacteriales</taxon>
        <taxon>Clostridiaceae</taxon>
        <taxon>Clostridium</taxon>
    </lineage>
</organism>
<dbReference type="Pfam" id="PF21758">
    <property type="entry name" value="PAC_bac"/>
    <property type="match status" value="1"/>
</dbReference>